<dbReference type="SUPFAM" id="SSF53613">
    <property type="entry name" value="Ribokinase-like"/>
    <property type="match status" value="1"/>
</dbReference>
<protein>
    <submittedName>
        <fullName evidence="10">RPT1A protein</fullName>
    </submittedName>
</protein>
<dbReference type="Pfam" id="PF21236">
    <property type="entry name" value="OB_PRS7"/>
    <property type="match status" value="1"/>
</dbReference>
<sequence>MVPGGKGANQAVAASRLAAGTPRKAQFVCQLGNDSHATKLEQVLVDNGLDLSGCGRAQKPSGQAFIFLEADGSNSILIVGGSNVAWPAEVVDFQRLIQGASAVLLQQEIPKYVNEAVASVAHAAGVPVIQDVGGEERDFPDECPAQLDYICPNETELERLTGMPTDSEAKVARDLLSLQKRGVKNVLCTLAMPQDSLDNQMANKQGSKGVEDEDEPTTQALDEDDVIIMRTYGVGPYVGPIKTAEKEAKEYISKINKLIGVKELLSHLFDQQRESDTGLAPPSQWDLEGDKQMMKQEQALQVARVTKIIDPGTDDTKYVIKIREFAKFVVGLGEKVSATDIEESMRVGVDTSHGGKYRIQIPLPPKIDPSVTMMTVEEKPDVTYNDVGGAKEQLERLREVVEMPLLQPERFVALGIDPPKGVLLYGPPGTGKTLTARAVANRTDACFICVIGSELVQRYVGEGARMVRELFQLARTKKACILFIDEVDAIGGSRGGDEGNSDSEVQRTMLEIVNQLDGFDSRGNVKVLMATNRPDTLDPALLRPGRLDRKIEFGLPDLEGRTHIFKIHAKTMAIDRDVRFELLARLCPNTTGAECRSVCTEAGMYAIRARRKSISEKDLIDAINKVIKGYSKFSATPKYMVYN</sequence>
<evidence type="ECO:0000313" key="10">
    <source>
        <dbReference type="EMBL" id="CAE7869867.1"/>
    </source>
</evidence>
<keyword evidence="11" id="KW-1185">Reference proteome</keyword>
<dbReference type="GO" id="GO:0005737">
    <property type="term" value="C:cytoplasm"/>
    <property type="evidence" value="ECO:0007669"/>
    <property type="project" value="UniProtKB-SubCell"/>
</dbReference>
<dbReference type="SMART" id="SM00382">
    <property type="entry name" value="AAA"/>
    <property type="match status" value="1"/>
</dbReference>
<evidence type="ECO:0000256" key="8">
    <source>
        <dbReference type="SAM" id="MobiDB-lite"/>
    </source>
</evidence>
<dbReference type="Pfam" id="PF17862">
    <property type="entry name" value="AAA_lid_3"/>
    <property type="match status" value="1"/>
</dbReference>
<dbReference type="InterPro" id="IPR041569">
    <property type="entry name" value="AAA_lid_3"/>
</dbReference>
<accession>A0A813AK92</accession>
<dbReference type="InterPro" id="IPR012340">
    <property type="entry name" value="NA-bd_OB-fold"/>
</dbReference>
<evidence type="ECO:0000259" key="9">
    <source>
        <dbReference type="SMART" id="SM00382"/>
    </source>
</evidence>
<keyword evidence="6" id="KW-0647">Proteasome</keyword>
<dbReference type="Gene3D" id="2.40.50.140">
    <property type="entry name" value="Nucleic acid-binding proteins"/>
    <property type="match status" value="1"/>
</dbReference>
<dbReference type="InterPro" id="IPR027417">
    <property type="entry name" value="P-loop_NTPase"/>
</dbReference>
<keyword evidence="5 7" id="KW-0067">ATP-binding</keyword>
<evidence type="ECO:0000256" key="2">
    <source>
        <dbReference type="ARBA" id="ARBA00006914"/>
    </source>
</evidence>
<organism evidence="10 11">
    <name type="scientific">Symbiodinium necroappetens</name>
    <dbReference type="NCBI Taxonomy" id="1628268"/>
    <lineage>
        <taxon>Eukaryota</taxon>
        <taxon>Sar</taxon>
        <taxon>Alveolata</taxon>
        <taxon>Dinophyceae</taxon>
        <taxon>Suessiales</taxon>
        <taxon>Symbiodiniaceae</taxon>
        <taxon>Symbiodinium</taxon>
    </lineage>
</organism>
<dbReference type="OrthoDB" id="1664597at2759"/>
<dbReference type="GO" id="GO:0016887">
    <property type="term" value="F:ATP hydrolysis activity"/>
    <property type="evidence" value="ECO:0007669"/>
    <property type="project" value="InterPro"/>
</dbReference>
<evidence type="ECO:0000256" key="7">
    <source>
        <dbReference type="RuleBase" id="RU003651"/>
    </source>
</evidence>
<dbReference type="Gene3D" id="3.40.50.300">
    <property type="entry name" value="P-loop containing nucleotide triphosphate hydrolases"/>
    <property type="match status" value="1"/>
</dbReference>
<dbReference type="Gene3D" id="3.40.1190.20">
    <property type="match status" value="1"/>
</dbReference>
<keyword evidence="4 7" id="KW-0547">Nucleotide-binding</keyword>
<dbReference type="GO" id="GO:0005524">
    <property type="term" value="F:ATP binding"/>
    <property type="evidence" value="ECO:0007669"/>
    <property type="project" value="UniProtKB-KW"/>
</dbReference>
<dbReference type="FunFam" id="1.10.8.60:FF:000005">
    <property type="entry name" value="26S protease regulatory subunit 7"/>
    <property type="match status" value="1"/>
</dbReference>
<feature type="domain" description="AAA+ ATPase" evidence="9">
    <location>
        <begin position="418"/>
        <end position="557"/>
    </location>
</feature>
<dbReference type="Proteomes" id="UP000601435">
    <property type="component" value="Unassembled WGS sequence"/>
</dbReference>
<name>A0A813AK92_9DINO</name>
<feature type="compositionally biased region" description="Acidic residues" evidence="8">
    <location>
        <begin position="211"/>
        <end position="222"/>
    </location>
</feature>
<dbReference type="InterPro" id="IPR003960">
    <property type="entry name" value="ATPase_AAA_CS"/>
</dbReference>
<dbReference type="InterPro" id="IPR029056">
    <property type="entry name" value="Ribokinase-like"/>
</dbReference>
<proteinExistence type="inferred from homology"/>
<evidence type="ECO:0000256" key="3">
    <source>
        <dbReference type="ARBA" id="ARBA00022490"/>
    </source>
</evidence>
<dbReference type="FunFam" id="3.40.50.300:FF:000027">
    <property type="entry name" value="26S protease regulatory subunit 7"/>
    <property type="match status" value="1"/>
</dbReference>
<dbReference type="EMBL" id="CAJNJA010060141">
    <property type="protein sequence ID" value="CAE7869867.1"/>
    <property type="molecule type" value="Genomic_DNA"/>
</dbReference>
<evidence type="ECO:0000313" key="11">
    <source>
        <dbReference type="Proteomes" id="UP000601435"/>
    </source>
</evidence>
<reference evidence="10" key="1">
    <citation type="submission" date="2021-02" db="EMBL/GenBank/DDBJ databases">
        <authorList>
            <person name="Dougan E. K."/>
            <person name="Rhodes N."/>
            <person name="Thang M."/>
            <person name="Chan C."/>
        </authorList>
    </citation>
    <scope>NUCLEOTIDE SEQUENCE</scope>
</reference>
<feature type="region of interest" description="Disordered" evidence="8">
    <location>
        <begin position="198"/>
        <end position="222"/>
    </location>
</feature>
<comment type="subcellular location">
    <subcellularLocation>
        <location evidence="1">Cytoplasm</location>
    </subcellularLocation>
</comment>
<evidence type="ECO:0000256" key="4">
    <source>
        <dbReference type="ARBA" id="ARBA00022741"/>
    </source>
</evidence>
<dbReference type="InterPro" id="IPR003593">
    <property type="entry name" value="AAA+_ATPase"/>
</dbReference>
<comment type="similarity">
    <text evidence="2 7">Belongs to the AAA ATPase family.</text>
</comment>
<dbReference type="CDD" id="cd19502">
    <property type="entry name" value="RecA-like_PAN_like"/>
    <property type="match status" value="1"/>
</dbReference>
<dbReference type="SUPFAM" id="SSF52540">
    <property type="entry name" value="P-loop containing nucleoside triphosphate hydrolases"/>
    <property type="match status" value="1"/>
</dbReference>
<dbReference type="PROSITE" id="PS00674">
    <property type="entry name" value="AAA"/>
    <property type="match status" value="1"/>
</dbReference>
<evidence type="ECO:0000256" key="6">
    <source>
        <dbReference type="ARBA" id="ARBA00022942"/>
    </source>
</evidence>
<dbReference type="PANTHER" id="PTHR23073">
    <property type="entry name" value="26S PROTEASOME REGULATORY SUBUNIT"/>
    <property type="match status" value="1"/>
</dbReference>
<dbReference type="Pfam" id="PF00294">
    <property type="entry name" value="PfkB"/>
    <property type="match status" value="1"/>
</dbReference>
<dbReference type="Pfam" id="PF00004">
    <property type="entry name" value="AAA"/>
    <property type="match status" value="1"/>
</dbReference>
<keyword evidence="3" id="KW-0963">Cytoplasm</keyword>
<gene>
    <name evidence="10" type="primary">RPT1A</name>
    <name evidence="10" type="ORF">SNEC2469_LOCUS28060</name>
</gene>
<dbReference type="InterPro" id="IPR050221">
    <property type="entry name" value="26S_Proteasome_ATPase"/>
</dbReference>
<dbReference type="InterPro" id="IPR048723">
    <property type="entry name" value="OB_PRS7"/>
</dbReference>
<evidence type="ECO:0000256" key="1">
    <source>
        <dbReference type="ARBA" id="ARBA00004496"/>
    </source>
</evidence>
<dbReference type="InterPro" id="IPR011611">
    <property type="entry name" value="PfkB_dom"/>
</dbReference>
<evidence type="ECO:0000256" key="5">
    <source>
        <dbReference type="ARBA" id="ARBA00022840"/>
    </source>
</evidence>
<dbReference type="Gene3D" id="1.10.8.60">
    <property type="match status" value="1"/>
</dbReference>
<dbReference type="AlphaFoldDB" id="A0A813AK92"/>
<dbReference type="GO" id="GO:0000502">
    <property type="term" value="C:proteasome complex"/>
    <property type="evidence" value="ECO:0007669"/>
    <property type="project" value="UniProtKB-KW"/>
</dbReference>
<comment type="caution">
    <text evidence="10">The sequence shown here is derived from an EMBL/GenBank/DDBJ whole genome shotgun (WGS) entry which is preliminary data.</text>
</comment>
<dbReference type="InterPro" id="IPR003959">
    <property type="entry name" value="ATPase_AAA_core"/>
</dbReference>